<dbReference type="EMBL" id="JBHSXX010000001">
    <property type="protein sequence ID" value="MFC6868155.1"/>
    <property type="molecule type" value="Genomic_DNA"/>
</dbReference>
<reference evidence="2" key="1">
    <citation type="journal article" date="2019" name="Int. J. Syst. Evol. Microbiol.">
        <title>The Global Catalogue of Microorganisms (GCM) 10K type strain sequencing project: providing services to taxonomists for standard genome sequencing and annotation.</title>
        <authorList>
            <consortium name="The Broad Institute Genomics Platform"/>
            <consortium name="The Broad Institute Genome Sequencing Center for Infectious Disease"/>
            <person name="Wu L."/>
            <person name="Ma J."/>
        </authorList>
    </citation>
    <scope>NUCLEOTIDE SEQUENCE [LARGE SCALE GENOMIC DNA]</scope>
    <source>
        <strain evidence="2">KCTC 32255</strain>
    </source>
</reference>
<proteinExistence type="predicted"/>
<keyword evidence="2" id="KW-1185">Reference proteome</keyword>
<dbReference type="Proteomes" id="UP001596337">
    <property type="component" value="Unassembled WGS sequence"/>
</dbReference>
<accession>A0ABW2C1A1</accession>
<gene>
    <name evidence="1" type="ORF">ACFQGD_13490</name>
</gene>
<evidence type="ECO:0000313" key="2">
    <source>
        <dbReference type="Proteomes" id="UP001596337"/>
    </source>
</evidence>
<comment type="caution">
    <text evidence="1">The sequence shown here is derived from an EMBL/GenBank/DDBJ whole genome shotgun (WGS) entry which is preliminary data.</text>
</comment>
<protein>
    <submittedName>
        <fullName evidence="1">Uncharacterized protein</fullName>
    </submittedName>
</protein>
<name>A0ABW2C1A1_9PSEU</name>
<evidence type="ECO:0000313" key="1">
    <source>
        <dbReference type="EMBL" id="MFC6868155.1"/>
    </source>
</evidence>
<dbReference type="RefSeq" id="WP_345404799.1">
    <property type="nucleotide sequence ID" value="NZ_BAABLA010000118.1"/>
</dbReference>
<organism evidence="1 2">
    <name type="scientific">Haloechinothrix salitolerans</name>
    <dbReference type="NCBI Taxonomy" id="926830"/>
    <lineage>
        <taxon>Bacteria</taxon>
        <taxon>Bacillati</taxon>
        <taxon>Actinomycetota</taxon>
        <taxon>Actinomycetes</taxon>
        <taxon>Pseudonocardiales</taxon>
        <taxon>Pseudonocardiaceae</taxon>
        <taxon>Haloechinothrix</taxon>
    </lineage>
</organism>
<sequence length="147" mass="15746">MLVLGPATPAQADPIPPTDYPPVAISDIPRARHIVTDVYGNVTVGCPIGTATNAAKTFDPSGSVVQTIATGSTWREFCDWDSVVGVDGTVFLYAEPNSYTHQVQAWRNGSMVWEYTIPCGSNTSLVATAIGTDGNFYFVAKARSRKM</sequence>